<accession>A0AAD8AIQ5</accession>
<reference evidence="1" key="2">
    <citation type="submission" date="2023-05" db="EMBL/GenBank/DDBJ databases">
        <authorList>
            <person name="Fouks B."/>
        </authorList>
    </citation>
    <scope>NUCLEOTIDE SEQUENCE</scope>
    <source>
        <strain evidence="1">Stay&amp;Tobe</strain>
        <tissue evidence="1">Testes</tissue>
    </source>
</reference>
<reference evidence="1" key="1">
    <citation type="journal article" date="2023" name="IScience">
        <title>Live-bearing cockroach genome reveals convergent evolutionary mechanisms linked to viviparity in insects and beyond.</title>
        <authorList>
            <person name="Fouks B."/>
            <person name="Harrison M.C."/>
            <person name="Mikhailova A.A."/>
            <person name="Marchal E."/>
            <person name="English S."/>
            <person name="Carruthers M."/>
            <person name="Jennings E.C."/>
            <person name="Chiamaka E.L."/>
            <person name="Frigard R.A."/>
            <person name="Pippel M."/>
            <person name="Attardo G.M."/>
            <person name="Benoit J.B."/>
            <person name="Bornberg-Bauer E."/>
            <person name="Tobe S.S."/>
        </authorList>
    </citation>
    <scope>NUCLEOTIDE SEQUENCE</scope>
    <source>
        <strain evidence="1">Stay&amp;Tobe</strain>
    </source>
</reference>
<feature type="non-terminal residue" evidence="1">
    <location>
        <position position="1"/>
    </location>
</feature>
<dbReference type="Proteomes" id="UP001233999">
    <property type="component" value="Unassembled WGS sequence"/>
</dbReference>
<organism evidence="1 2">
    <name type="scientific">Diploptera punctata</name>
    <name type="common">Pacific beetle cockroach</name>
    <dbReference type="NCBI Taxonomy" id="6984"/>
    <lineage>
        <taxon>Eukaryota</taxon>
        <taxon>Metazoa</taxon>
        <taxon>Ecdysozoa</taxon>
        <taxon>Arthropoda</taxon>
        <taxon>Hexapoda</taxon>
        <taxon>Insecta</taxon>
        <taxon>Pterygota</taxon>
        <taxon>Neoptera</taxon>
        <taxon>Polyneoptera</taxon>
        <taxon>Dictyoptera</taxon>
        <taxon>Blattodea</taxon>
        <taxon>Blaberoidea</taxon>
        <taxon>Blaberidae</taxon>
        <taxon>Diplopterinae</taxon>
        <taxon>Diploptera</taxon>
    </lineage>
</organism>
<evidence type="ECO:0000313" key="1">
    <source>
        <dbReference type="EMBL" id="KAJ9598508.1"/>
    </source>
</evidence>
<feature type="non-terminal residue" evidence="1">
    <location>
        <position position="83"/>
    </location>
</feature>
<name>A0AAD8AIQ5_DIPPU</name>
<evidence type="ECO:0000313" key="2">
    <source>
        <dbReference type="Proteomes" id="UP001233999"/>
    </source>
</evidence>
<keyword evidence="2" id="KW-1185">Reference proteome</keyword>
<gene>
    <name evidence="1" type="ORF">L9F63_010828</name>
</gene>
<protein>
    <submittedName>
        <fullName evidence="1">Uncharacterized protein</fullName>
    </submittedName>
</protein>
<proteinExistence type="predicted"/>
<dbReference type="EMBL" id="JASPKZ010001214">
    <property type="protein sequence ID" value="KAJ9598508.1"/>
    <property type="molecule type" value="Genomic_DNA"/>
</dbReference>
<comment type="caution">
    <text evidence="1">The sequence shown here is derived from an EMBL/GenBank/DDBJ whole genome shotgun (WGS) entry which is preliminary data.</text>
</comment>
<sequence>VSMLNAAMLIIAFDDSLTRIQKSYSQFFGKSKFVKLTFIPGKSWRRNLALWGKHDFEFMRKNIIRSHIFVSEAKIKFIFCFPM</sequence>
<dbReference type="AlphaFoldDB" id="A0AAD8AIQ5"/>